<evidence type="ECO:0000256" key="2">
    <source>
        <dbReference type="ARBA" id="ARBA00022833"/>
    </source>
</evidence>
<feature type="domain" description="Aspartate carbamoyltransferase regulatory subunit C-terminal" evidence="6">
    <location>
        <begin position="105"/>
        <end position="150"/>
    </location>
</feature>
<dbReference type="Pfam" id="PF01948">
    <property type="entry name" value="PyrI"/>
    <property type="match status" value="1"/>
</dbReference>
<evidence type="ECO:0000313" key="7">
    <source>
        <dbReference type="EMBL" id="HIU55441.1"/>
    </source>
</evidence>
<dbReference type="PANTHER" id="PTHR35805:SF1">
    <property type="entry name" value="ASPARTATE CARBAMOYLTRANSFERASE REGULATORY CHAIN"/>
    <property type="match status" value="1"/>
</dbReference>
<dbReference type="GO" id="GO:0046872">
    <property type="term" value="F:metal ion binding"/>
    <property type="evidence" value="ECO:0007669"/>
    <property type="project" value="UniProtKB-KW"/>
</dbReference>
<dbReference type="SUPFAM" id="SSF57825">
    <property type="entry name" value="Aspartate carbamoyltransferase, Regulatory-chain, C-terminal domain"/>
    <property type="match status" value="1"/>
</dbReference>
<feature type="binding site" evidence="4">
    <location>
        <position position="110"/>
    </location>
    <ligand>
        <name>Zn(2+)</name>
        <dbReference type="ChEBI" id="CHEBI:29105"/>
    </ligand>
</feature>
<dbReference type="Gene3D" id="2.30.30.20">
    <property type="entry name" value="Aspartate carbamoyltransferase regulatory subunit, C-terminal domain"/>
    <property type="match status" value="1"/>
</dbReference>
<dbReference type="InterPro" id="IPR036793">
    <property type="entry name" value="Asp_carbatrfase_reg_N_sf"/>
</dbReference>
<dbReference type="NCBIfam" id="TIGR00240">
    <property type="entry name" value="ATCase_reg"/>
    <property type="match status" value="1"/>
</dbReference>
<dbReference type="HAMAP" id="MF_00002">
    <property type="entry name" value="Asp_carb_tr_reg"/>
    <property type="match status" value="1"/>
</dbReference>
<name>A0A9D1M834_9BACT</name>
<dbReference type="GO" id="GO:0006207">
    <property type="term" value="P:'de novo' pyrimidine nucleobase biosynthetic process"/>
    <property type="evidence" value="ECO:0007669"/>
    <property type="project" value="InterPro"/>
</dbReference>
<dbReference type="PANTHER" id="PTHR35805">
    <property type="entry name" value="ASPARTATE CARBAMOYLTRANSFERASE REGULATORY CHAIN"/>
    <property type="match status" value="1"/>
</dbReference>
<comment type="caution">
    <text evidence="7">The sequence shown here is derived from an EMBL/GenBank/DDBJ whole genome shotgun (WGS) entry which is preliminary data.</text>
</comment>
<dbReference type="InterPro" id="IPR002801">
    <property type="entry name" value="Asp_carbamoylTrfase_reg"/>
</dbReference>
<protein>
    <recommendedName>
        <fullName evidence="4">Aspartate carbamoyltransferase regulatory chain</fullName>
    </recommendedName>
</protein>
<dbReference type="SUPFAM" id="SSF54893">
    <property type="entry name" value="Aspartate carbamoyltransferase, Regulatory-chain, N-terminal domain"/>
    <property type="match status" value="1"/>
</dbReference>
<dbReference type="GO" id="GO:0006221">
    <property type="term" value="P:pyrimidine nucleotide biosynthetic process"/>
    <property type="evidence" value="ECO:0007669"/>
    <property type="project" value="UniProtKB-UniRule"/>
</dbReference>
<evidence type="ECO:0000256" key="1">
    <source>
        <dbReference type="ARBA" id="ARBA00022723"/>
    </source>
</evidence>
<feature type="domain" description="Aspartate carbamoyltransferase regulatory subunit N-terminal" evidence="5">
    <location>
        <begin position="8"/>
        <end position="98"/>
    </location>
</feature>
<keyword evidence="1 4" id="KW-0479">Metal-binding</keyword>
<dbReference type="InterPro" id="IPR036792">
    <property type="entry name" value="Asp_carbatrfase_reg_C_sf"/>
</dbReference>
<comment type="subunit">
    <text evidence="4">Contains catalytic and regulatory chains.</text>
</comment>
<keyword evidence="3 4" id="KW-0665">Pyrimidine biosynthesis</keyword>
<evidence type="ECO:0000259" key="5">
    <source>
        <dbReference type="Pfam" id="PF01948"/>
    </source>
</evidence>
<comment type="function">
    <text evidence="4">Involved in allosteric regulation of aspartate carbamoyltransferase.</text>
</comment>
<reference evidence="7" key="1">
    <citation type="submission" date="2020-10" db="EMBL/GenBank/DDBJ databases">
        <authorList>
            <person name="Gilroy R."/>
        </authorList>
    </citation>
    <scope>NUCLEOTIDE SEQUENCE</scope>
    <source>
        <strain evidence="7">CHK158-818</strain>
    </source>
</reference>
<dbReference type="EMBL" id="DVNA01000146">
    <property type="protein sequence ID" value="HIU55441.1"/>
    <property type="molecule type" value="Genomic_DNA"/>
</dbReference>
<evidence type="ECO:0000313" key="8">
    <source>
        <dbReference type="Proteomes" id="UP000824112"/>
    </source>
</evidence>
<comment type="similarity">
    <text evidence="4">Belongs to the PyrI family.</text>
</comment>
<dbReference type="GO" id="GO:0009347">
    <property type="term" value="C:aspartate carbamoyltransferase complex"/>
    <property type="evidence" value="ECO:0007669"/>
    <property type="project" value="InterPro"/>
</dbReference>
<feature type="binding site" evidence="4">
    <location>
        <position position="115"/>
    </location>
    <ligand>
        <name>Zn(2+)</name>
        <dbReference type="ChEBI" id="CHEBI:29105"/>
    </ligand>
</feature>
<comment type="cofactor">
    <cofactor evidence="4">
        <name>Zn(2+)</name>
        <dbReference type="ChEBI" id="CHEBI:29105"/>
    </cofactor>
    <text evidence="4">Binds 1 zinc ion per subunit.</text>
</comment>
<organism evidence="7 8">
    <name type="scientific">Candidatus Gallibacteroides avistercoris</name>
    <dbReference type="NCBI Taxonomy" id="2840833"/>
    <lineage>
        <taxon>Bacteria</taxon>
        <taxon>Pseudomonadati</taxon>
        <taxon>Bacteroidota</taxon>
        <taxon>Bacteroidia</taxon>
        <taxon>Bacteroidales</taxon>
        <taxon>Bacteroidaceae</taxon>
        <taxon>Bacteroidaceae incertae sedis</taxon>
        <taxon>Candidatus Gallibacteroides</taxon>
    </lineage>
</organism>
<accession>A0A9D1M834</accession>
<evidence type="ECO:0000259" key="6">
    <source>
        <dbReference type="Pfam" id="PF02748"/>
    </source>
</evidence>
<gene>
    <name evidence="4" type="primary">pyrI</name>
    <name evidence="7" type="ORF">IAB03_06515</name>
</gene>
<dbReference type="Gene3D" id="3.30.70.140">
    <property type="entry name" value="Aspartate carbamoyltransferase regulatory subunit, N-terminal domain"/>
    <property type="match status" value="1"/>
</dbReference>
<reference evidence="7" key="2">
    <citation type="journal article" date="2021" name="PeerJ">
        <title>Extensive microbial diversity within the chicken gut microbiome revealed by metagenomics and culture.</title>
        <authorList>
            <person name="Gilroy R."/>
            <person name="Ravi A."/>
            <person name="Getino M."/>
            <person name="Pursley I."/>
            <person name="Horton D.L."/>
            <person name="Alikhan N.F."/>
            <person name="Baker D."/>
            <person name="Gharbi K."/>
            <person name="Hall N."/>
            <person name="Watson M."/>
            <person name="Adriaenssens E.M."/>
            <person name="Foster-Nyarko E."/>
            <person name="Jarju S."/>
            <person name="Secka A."/>
            <person name="Antonio M."/>
            <person name="Oren A."/>
            <person name="Chaudhuri R.R."/>
            <person name="La Ragione R."/>
            <person name="Hildebrand F."/>
            <person name="Pallen M.J."/>
        </authorList>
    </citation>
    <scope>NUCLEOTIDE SEQUENCE</scope>
    <source>
        <strain evidence="7">CHK158-818</strain>
    </source>
</reference>
<evidence type="ECO:0000256" key="3">
    <source>
        <dbReference type="ARBA" id="ARBA00022975"/>
    </source>
</evidence>
<dbReference type="Pfam" id="PF02748">
    <property type="entry name" value="PyrI_C"/>
    <property type="match status" value="1"/>
</dbReference>
<dbReference type="AlphaFoldDB" id="A0A9D1M834"/>
<dbReference type="Proteomes" id="UP000824112">
    <property type="component" value="Unassembled WGS sequence"/>
</dbReference>
<proteinExistence type="inferred from homology"/>
<feature type="binding site" evidence="4">
    <location>
        <position position="138"/>
    </location>
    <ligand>
        <name>Zn(2+)</name>
        <dbReference type="ChEBI" id="CHEBI:29105"/>
    </ligand>
</feature>
<keyword evidence="2 4" id="KW-0862">Zinc</keyword>
<evidence type="ECO:0000256" key="4">
    <source>
        <dbReference type="HAMAP-Rule" id="MF_00002"/>
    </source>
</evidence>
<sequence length="153" mass="17478">MNTTKKELEVAALENGTVIDHIPSEQLFKVVSLLKLDKMTGSITIGNNLKSKKIGKKGIIKMADTFFKEEEINRIALIAPNAKINEIHDYQVTVKKQVSLPDVLVGIVKCDNPKCITNNEPMDTRFEVIDREKVELKCHYCERIIEKERIEIR</sequence>
<dbReference type="InterPro" id="IPR020542">
    <property type="entry name" value="Asp_carbamoyltrfase_reg_C"/>
</dbReference>
<feature type="binding site" evidence="4">
    <location>
        <position position="141"/>
    </location>
    <ligand>
        <name>Zn(2+)</name>
        <dbReference type="ChEBI" id="CHEBI:29105"/>
    </ligand>
</feature>
<dbReference type="InterPro" id="IPR020545">
    <property type="entry name" value="Asp_carbamoyltransf_reg_N"/>
</dbReference>